<dbReference type="InterPro" id="IPR002060">
    <property type="entry name" value="Squ/phyt_synthse"/>
</dbReference>
<dbReference type="GO" id="GO:0016765">
    <property type="term" value="F:transferase activity, transferring alkyl or aryl (other than methyl) groups"/>
    <property type="evidence" value="ECO:0007669"/>
    <property type="project" value="UniProtKB-ARBA"/>
</dbReference>
<name>A0A0F9C7Z4_9ZZZZ</name>
<accession>A0A0F9C7Z4</accession>
<dbReference type="PANTHER" id="PTHR31480">
    <property type="entry name" value="BIFUNCTIONAL LYCOPENE CYCLASE/PHYTOENE SYNTHASE"/>
    <property type="match status" value="1"/>
</dbReference>
<dbReference type="Pfam" id="PF00494">
    <property type="entry name" value="SQS_PSY"/>
    <property type="match status" value="1"/>
</dbReference>
<dbReference type="AlphaFoldDB" id="A0A0F9C7Z4"/>
<dbReference type="SUPFAM" id="SSF48576">
    <property type="entry name" value="Terpenoid synthases"/>
    <property type="match status" value="1"/>
</dbReference>
<reference evidence="1" key="1">
    <citation type="journal article" date="2015" name="Nature">
        <title>Complex archaea that bridge the gap between prokaryotes and eukaryotes.</title>
        <authorList>
            <person name="Spang A."/>
            <person name="Saw J.H."/>
            <person name="Jorgensen S.L."/>
            <person name="Zaremba-Niedzwiedzka K."/>
            <person name="Martijn J."/>
            <person name="Lind A.E."/>
            <person name="van Eijk R."/>
            <person name="Schleper C."/>
            <person name="Guy L."/>
            <person name="Ettema T.J."/>
        </authorList>
    </citation>
    <scope>NUCLEOTIDE SEQUENCE</scope>
</reference>
<sequence length="86" mass="9816">MANDAFRRLMAFQIARAREYYESGRRLFSCLPRRARACVGVMAGIYSTILDDIRREPEMVLRQRISLSAGQKLALAGRELVRSLVP</sequence>
<comment type="caution">
    <text evidence="1">The sequence shown here is derived from an EMBL/GenBank/DDBJ whole genome shotgun (WGS) entry which is preliminary data.</text>
</comment>
<organism evidence="1">
    <name type="scientific">marine sediment metagenome</name>
    <dbReference type="NCBI Taxonomy" id="412755"/>
    <lineage>
        <taxon>unclassified sequences</taxon>
        <taxon>metagenomes</taxon>
        <taxon>ecological metagenomes</taxon>
    </lineage>
</organism>
<dbReference type="EMBL" id="LAZR01037353">
    <property type="protein sequence ID" value="KKL22427.1"/>
    <property type="molecule type" value="Genomic_DNA"/>
</dbReference>
<gene>
    <name evidence="1" type="ORF">LCGC14_2435560</name>
</gene>
<protein>
    <recommendedName>
        <fullName evidence="2">Phytoene synthase</fullName>
    </recommendedName>
</protein>
<evidence type="ECO:0000313" key="1">
    <source>
        <dbReference type="EMBL" id="KKL22427.1"/>
    </source>
</evidence>
<dbReference type="Gene3D" id="1.10.600.10">
    <property type="entry name" value="Farnesyl Diphosphate Synthase"/>
    <property type="match status" value="1"/>
</dbReference>
<dbReference type="InterPro" id="IPR008949">
    <property type="entry name" value="Isoprenoid_synthase_dom_sf"/>
</dbReference>
<evidence type="ECO:0008006" key="2">
    <source>
        <dbReference type="Google" id="ProtNLM"/>
    </source>
</evidence>
<proteinExistence type="predicted"/>